<dbReference type="AlphaFoldDB" id="A0A4R4FF39"/>
<feature type="domain" description="Deacetylase PdaC" evidence="2">
    <location>
        <begin position="19"/>
        <end position="115"/>
    </location>
</feature>
<reference evidence="3 4" key="1">
    <citation type="journal article" date="2016" name="Nat. Microbiol.">
        <title>The Mouse Intestinal Bacterial Collection (miBC) provides host-specific insight into cultured diversity and functional potential of the gut microbiota.</title>
        <authorList>
            <person name="Lagkouvardos I."/>
            <person name="Pukall R."/>
            <person name="Abt B."/>
            <person name="Foesel B.U."/>
            <person name="Meier-Kolthoff J.P."/>
            <person name="Kumar N."/>
            <person name="Bresciani A."/>
            <person name="Martinez I."/>
            <person name="Just S."/>
            <person name="Ziegler C."/>
            <person name="Brugiroux S."/>
            <person name="Garzetti D."/>
            <person name="Wenning M."/>
            <person name="Bui T.P."/>
            <person name="Wang J."/>
            <person name="Hugenholtz F."/>
            <person name="Plugge C.M."/>
            <person name="Peterson D.A."/>
            <person name="Hornef M.W."/>
            <person name="Baines J.F."/>
            <person name="Smidt H."/>
            <person name="Walter J."/>
            <person name="Kristiansen K."/>
            <person name="Nielsen H.B."/>
            <person name="Haller D."/>
            <person name="Overmann J."/>
            <person name="Stecher B."/>
            <person name="Clavel T."/>
        </authorList>
    </citation>
    <scope>NUCLEOTIDE SEQUENCE [LARGE SCALE GENOMIC DNA]</scope>
    <source>
        <strain evidence="3 4">DSM 28560</strain>
    </source>
</reference>
<keyword evidence="4" id="KW-1185">Reference proteome</keyword>
<dbReference type="Pfam" id="PF11738">
    <property type="entry name" value="DUF3298"/>
    <property type="match status" value="1"/>
</dbReference>
<accession>A0A4R4FF39</accession>
<evidence type="ECO:0000259" key="2">
    <source>
        <dbReference type="Pfam" id="PF13739"/>
    </source>
</evidence>
<dbReference type="EMBL" id="SMMX01000005">
    <property type="protein sequence ID" value="TDA22207.1"/>
    <property type="molecule type" value="Genomic_DNA"/>
</dbReference>
<proteinExistence type="predicted"/>
<dbReference type="Pfam" id="PF13739">
    <property type="entry name" value="PdaC"/>
    <property type="match status" value="1"/>
</dbReference>
<protein>
    <submittedName>
        <fullName evidence="3">DUF3298/DUF4163 domain-containing protein</fullName>
    </submittedName>
</protein>
<dbReference type="Proteomes" id="UP000295710">
    <property type="component" value="Unassembled WGS sequence"/>
</dbReference>
<comment type="caution">
    <text evidence="3">The sequence shown here is derived from an EMBL/GenBank/DDBJ whole genome shotgun (WGS) entry which is preliminary data.</text>
</comment>
<dbReference type="Gene3D" id="3.90.640.20">
    <property type="entry name" value="Heat-shock cognate protein, ATPase"/>
    <property type="match status" value="1"/>
</dbReference>
<gene>
    <name evidence="3" type="ORF">E1963_08290</name>
</gene>
<feature type="domain" description="DUF3298" evidence="1">
    <location>
        <begin position="137"/>
        <end position="212"/>
    </location>
</feature>
<name>A0A4R4FF39_9FIRM</name>
<dbReference type="Gene3D" id="3.30.565.40">
    <property type="entry name" value="Fervidobacterium nodosum Rt17-B1 like"/>
    <property type="match status" value="1"/>
</dbReference>
<evidence type="ECO:0000313" key="4">
    <source>
        <dbReference type="Proteomes" id="UP000295710"/>
    </source>
</evidence>
<evidence type="ECO:0000313" key="3">
    <source>
        <dbReference type="EMBL" id="TDA22207.1"/>
    </source>
</evidence>
<organism evidence="3 4">
    <name type="scientific">Extibacter muris</name>
    <dbReference type="NCBI Taxonomy" id="1796622"/>
    <lineage>
        <taxon>Bacteria</taxon>
        <taxon>Bacillati</taxon>
        <taxon>Bacillota</taxon>
        <taxon>Clostridia</taxon>
        <taxon>Lachnospirales</taxon>
        <taxon>Lachnospiraceae</taxon>
        <taxon>Extibacter</taxon>
    </lineage>
</organism>
<evidence type="ECO:0000259" key="1">
    <source>
        <dbReference type="Pfam" id="PF11738"/>
    </source>
</evidence>
<dbReference type="InterPro" id="IPR037126">
    <property type="entry name" value="PdaC/RsiV-like_sf"/>
</dbReference>
<dbReference type="RefSeq" id="WP_132277033.1">
    <property type="nucleotide sequence ID" value="NZ_JAOBST010000067.1"/>
</dbReference>
<dbReference type="InterPro" id="IPR025303">
    <property type="entry name" value="PdaC"/>
</dbReference>
<sequence>MQKIRKKTLKDILFYNDIAVFTYKIDYPFFLTTCSTSAARGINTYYAAKAEKLEQYCRTVLYDEAVESARYIQKNYPPFHSYELEETYTVTYNERCITSLYTEQYTYMGGAHGATERRSDTWDFRSGRRIALSDFYPGNNDVSDRIKDCIEEQTAQRLKAAPSTYFDNYTELIRKNFHMENYYLNPDGIVIYFQQYDIAPYSSGLPEFELPFRETVHPA</sequence>
<dbReference type="InterPro" id="IPR021729">
    <property type="entry name" value="DUF3298"/>
</dbReference>